<comment type="subcellular location">
    <subcellularLocation>
        <location evidence="2 10">Cell membrane</location>
        <topology evidence="2 10">Lipid-anchor</topology>
    </subcellularLocation>
</comment>
<dbReference type="GO" id="GO:0005886">
    <property type="term" value="C:plasma membrane"/>
    <property type="evidence" value="ECO:0007669"/>
    <property type="project" value="UniProtKB-SubCell"/>
</dbReference>
<evidence type="ECO:0000256" key="11">
    <source>
        <dbReference type="SAM" id="MobiDB-lite"/>
    </source>
</evidence>
<feature type="region of interest" description="Disordered" evidence="11">
    <location>
        <begin position="28"/>
        <end position="61"/>
    </location>
</feature>
<dbReference type="PANTHER" id="PTHR30570">
    <property type="entry name" value="PERIPLASMIC PHOSPHATE BINDING COMPONENT OF PHOSPHATE ABC TRANSPORTER"/>
    <property type="match status" value="1"/>
</dbReference>
<keyword evidence="6 10" id="KW-0592">Phosphate transport</keyword>
<reference evidence="13" key="2">
    <citation type="submission" date="2021-04" db="EMBL/GenBank/DDBJ databases">
        <authorList>
            <person name="Gilroy R."/>
        </authorList>
    </citation>
    <scope>NUCLEOTIDE SEQUENCE</scope>
    <source>
        <strain evidence="13">ChiBcec8-14828</strain>
    </source>
</reference>
<dbReference type="GO" id="GO:0006817">
    <property type="term" value="P:phosphate ion transport"/>
    <property type="evidence" value="ECO:0007669"/>
    <property type="project" value="UniProtKB-UniRule"/>
</dbReference>
<gene>
    <name evidence="13" type="ORF">H9943_00620</name>
</gene>
<feature type="chain" id="PRO_5039745274" description="Phosphate-binding protein" evidence="10">
    <location>
        <begin position="19"/>
        <end position="303"/>
    </location>
</feature>
<evidence type="ECO:0000256" key="9">
    <source>
        <dbReference type="ARBA" id="ARBA00023288"/>
    </source>
</evidence>
<dbReference type="PROSITE" id="PS51257">
    <property type="entry name" value="PROKAR_LIPOPROTEIN"/>
    <property type="match status" value="1"/>
</dbReference>
<feature type="domain" description="PBP" evidence="12">
    <location>
        <begin position="54"/>
        <end position="287"/>
    </location>
</feature>
<dbReference type="InterPro" id="IPR024370">
    <property type="entry name" value="PBP_domain"/>
</dbReference>
<evidence type="ECO:0000313" key="13">
    <source>
        <dbReference type="EMBL" id="HJB38883.1"/>
    </source>
</evidence>
<dbReference type="AlphaFoldDB" id="A0A9D2RZT8"/>
<dbReference type="NCBIfam" id="TIGR02136">
    <property type="entry name" value="ptsS_2"/>
    <property type="match status" value="1"/>
</dbReference>
<keyword evidence="5 10" id="KW-0813">Transport</keyword>
<evidence type="ECO:0000256" key="5">
    <source>
        <dbReference type="ARBA" id="ARBA00022448"/>
    </source>
</evidence>
<keyword evidence="8 10" id="KW-0564">Palmitate</keyword>
<proteinExistence type="inferred from homology"/>
<comment type="caution">
    <text evidence="13">The sequence shown here is derived from an EMBL/GenBank/DDBJ whole genome shotgun (WGS) entry which is preliminary data.</text>
</comment>
<comment type="subunit">
    <text evidence="4 10">The complex is composed of two ATP-binding proteins (PstB), two transmembrane proteins (PstC and PstA) and a solute-binding protein (PstS).</text>
</comment>
<evidence type="ECO:0000256" key="3">
    <source>
        <dbReference type="ARBA" id="ARBA00008725"/>
    </source>
</evidence>
<accession>A0A9D2RZT8</accession>
<dbReference type="CDD" id="cd13653">
    <property type="entry name" value="PBP2_phosphate_like_1"/>
    <property type="match status" value="1"/>
</dbReference>
<keyword evidence="9 10" id="KW-0449">Lipoprotein</keyword>
<organism evidence="13 14">
    <name type="scientific">Candidatus Ruthenibacterium avium</name>
    <dbReference type="NCBI Taxonomy" id="2838751"/>
    <lineage>
        <taxon>Bacteria</taxon>
        <taxon>Bacillati</taxon>
        <taxon>Bacillota</taxon>
        <taxon>Clostridia</taxon>
        <taxon>Eubacteriales</taxon>
        <taxon>Oscillospiraceae</taxon>
        <taxon>Ruthenibacterium</taxon>
    </lineage>
</organism>
<dbReference type="Gene3D" id="3.40.190.10">
    <property type="entry name" value="Periplasmic binding protein-like II"/>
    <property type="match status" value="2"/>
</dbReference>
<dbReference type="Pfam" id="PF12849">
    <property type="entry name" value="PBP_like_2"/>
    <property type="match status" value="1"/>
</dbReference>
<keyword evidence="10" id="KW-1003">Cell membrane</keyword>
<evidence type="ECO:0000313" key="14">
    <source>
        <dbReference type="Proteomes" id="UP000824209"/>
    </source>
</evidence>
<dbReference type="Proteomes" id="UP000824209">
    <property type="component" value="Unassembled WGS sequence"/>
</dbReference>
<evidence type="ECO:0000256" key="4">
    <source>
        <dbReference type="ARBA" id="ARBA00011529"/>
    </source>
</evidence>
<dbReference type="InterPro" id="IPR011862">
    <property type="entry name" value="Phos-bd"/>
</dbReference>
<keyword evidence="10" id="KW-0472">Membrane</keyword>
<evidence type="ECO:0000256" key="1">
    <source>
        <dbReference type="ARBA" id="ARBA00002841"/>
    </source>
</evidence>
<evidence type="ECO:0000256" key="8">
    <source>
        <dbReference type="ARBA" id="ARBA00023139"/>
    </source>
</evidence>
<evidence type="ECO:0000256" key="7">
    <source>
        <dbReference type="ARBA" id="ARBA00022729"/>
    </source>
</evidence>
<keyword evidence="7 10" id="KW-0732">Signal</keyword>
<comment type="function">
    <text evidence="10">Involved in the system for phosphate transport across the cytoplasmic membrane.</text>
</comment>
<evidence type="ECO:0000259" key="12">
    <source>
        <dbReference type="Pfam" id="PF12849"/>
    </source>
</evidence>
<evidence type="ECO:0000256" key="10">
    <source>
        <dbReference type="RuleBase" id="RU367119"/>
    </source>
</evidence>
<dbReference type="PANTHER" id="PTHR30570:SF1">
    <property type="entry name" value="PHOSPHATE-BINDING PROTEIN PSTS"/>
    <property type="match status" value="1"/>
</dbReference>
<dbReference type="InterPro" id="IPR050811">
    <property type="entry name" value="Phosphate_ABC_transporter"/>
</dbReference>
<protein>
    <recommendedName>
        <fullName evidence="10">Phosphate-binding protein</fullName>
    </recommendedName>
</protein>
<comment type="function">
    <text evidence="1">Part of the ABC transporter complex PstSACB involved in phosphate import.</text>
</comment>
<name>A0A9D2RZT8_9FIRM</name>
<evidence type="ECO:0000256" key="6">
    <source>
        <dbReference type="ARBA" id="ARBA00022592"/>
    </source>
</evidence>
<dbReference type="GO" id="GO:0042301">
    <property type="term" value="F:phosphate ion binding"/>
    <property type="evidence" value="ECO:0007669"/>
    <property type="project" value="UniProtKB-UniRule"/>
</dbReference>
<evidence type="ECO:0000256" key="2">
    <source>
        <dbReference type="ARBA" id="ARBA00004193"/>
    </source>
</evidence>
<dbReference type="SUPFAM" id="SSF53850">
    <property type="entry name" value="Periplasmic binding protein-like II"/>
    <property type="match status" value="1"/>
</dbReference>
<feature type="signal peptide" evidence="10">
    <location>
        <begin position="1"/>
        <end position="18"/>
    </location>
</feature>
<dbReference type="EMBL" id="DWYA01000008">
    <property type="protein sequence ID" value="HJB38883.1"/>
    <property type="molecule type" value="Genomic_DNA"/>
</dbReference>
<sequence length="303" mass="30638">MKKWISLLLAGTMTMALAACGATSSSSTAATEGSSAPAASSTAASSEEASSAATEAGSLSGKIATGGSTSVEKVINALMEGYAELQPGVQITYEPTGSGAGITGVAEGTLDLGLSSRYLKDEEKEQGLVENVFALDGIALVVHPDNTVTDLTPEQIKGLATGEITNWSEVGGPDAPVVPIGREAGSGTRDGFESVIGAEDACKYQQELTSTGAVISAVASNPNAFGYASLAAVGDTVKVVSVSGVTPSVETVQDGSYVLQRPFVMVTKEGTELSEQAQNFLDFATSADADSLIELADAVAPQK</sequence>
<reference evidence="13" key="1">
    <citation type="journal article" date="2021" name="PeerJ">
        <title>Extensive microbial diversity within the chicken gut microbiome revealed by metagenomics and culture.</title>
        <authorList>
            <person name="Gilroy R."/>
            <person name="Ravi A."/>
            <person name="Getino M."/>
            <person name="Pursley I."/>
            <person name="Horton D.L."/>
            <person name="Alikhan N.F."/>
            <person name="Baker D."/>
            <person name="Gharbi K."/>
            <person name="Hall N."/>
            <person name="Watson M."/>
            <person name="Adriaenssens E.M."/>
            <person name="Foster-Nyarko E."/>
            <person name="Jarju S."/>
            <person name="Secka A."/>
            <person name="Antonio M."/>
            <person name="Oren A."/>
            <person name="Chaudhuri R.R."/>
            <person name="La Ragione R."/>
            <person name="Hildebrand F."/>
            <person name="Pallen M.J."/>
        </authorList>
    </citation>
    <scope>NUCLEOTIDE SEQUENCE</scope>
    <source>
        <strain evidence="13">ChiBcec8-14828</strain>
    </source>
</reference>
<comment type="similarity">
    <text evidence="3 10">Belongs to the PstS family.</text>
</comment>